<dbReference type="InterPro" id="IPR002641">
    <property type="entry name" value="PNPLA_dom"/>
</dbReference>
<dbReference type="AlphaFoldDB" id="A0A220S3S5"/>
<evidence type="ECO:0000313" key="6">
    <source>
        <dbReference type="EMBL" id="ASK28159.1"/>
    </source>
</evidence>
<feature type="chain" id="PRO_5012058467" evidence="4">
    <location>
        <begin position="26"/>
        <end position="507"/>
    </location>
</feature>
<evidence type="ECO:0000313" key="7">
    <source>
        <dbReference type="Proteomes" id="UP000198238"/>
    </source>
</evidence>
<accession>A0A220S3S5</accession>
<dbReference type="RefSeq" id="WP_089036851.1">
    <property type="nucleotide sequence ID" value="NZ_CP022278.1"/>
</dbReference>
<evidence type="ECO:0000259" key="5">
    <source>
        <dbReference type="PROSITE" id="PS51635"/>
    </source>
</evidence>
<dbReference type="Proteomes" id="UP000198238">
    <property type="component" value="Chromosome"/>
</dbReference>
<dbReference type="KEGG" id="nei:BG910_10855"/>
<dbReference type="InterPro" id="IPR016035">
    <property type="entry name" value="Acyl_Trfase/lysoPLipase"/>
</dbReference>
<keyword evidence="7" id="KW-1185">Reference proteome</keyword>
<evidence type="ECO:0000256" key="1">
    <source>
        <dbReference type="ARBA" id="ARBA00023098"/>
    </source>
</evidence>
<evidence type="ECO:0000256" key="4">
    <source>
        <dbReference type="SAM" id="SignalP"/>
    </source>
</evidence>
<feature type="short sequence motif" description="GXSXG" evidence="2">
    <location>
        <begin position="101"/>
        <end position="105"/>
    </location>
</feature>
<comment type="caution">
    <text evidence="2">Lacks conserved residue(s) required for the propagation of feature annotation.</text>
</comment>
<organism evidence="6 7">
    <name type="scientific">Neisseria chenwenguii</name>
    <dbReference type="NCBI Taxonomy" id="1853278"/>
    <lineage>
        <taxon>Bacteria</taxon>
        <taxon>Pseudomonadati</taxon>
        <taxon>Pseudomonadota</taxon>
        <taxon>Betaproteobacteria</taxon>
        <taxon>Neisseriales</taxon>
        <taxon>Neisseriaceae</taxon>
        <taxon>Neisseria</taxon>
    </lineage>
</organism>
<keyword evidence="4" id="KW-0732">Signal</keyword>
<name>A0A220S3S5_9NEIS</name>
<dbReference type="GO" id="GO:0004623">
    <property type="term" value="F:phospholipase A2 activity"/>
    <property type="evidence" value="ECO:0007669"/>
    <property type="project" value="TreeGrafter"/>
</dbReference>
<keyword evidence="1" id="KW-0443">Lipid metabolism</keyword>
<feature type="region of interest" description="Disordered" evidence="3">
    <location>
        <begin position="459"/>
        <end position="507"/>
    </location>
</feature>
<dbReference type="PROSITE" id="PS51635">
    <property type="entry name" value="PNPLA"/>
    <property type="match status" value="1"/>
</dbReference>
<proteinExistence type="predicted"/>
<dbReference type="PROSITE" id="PS51257">
    <property type="entry name" value="PROKAR_LIPOPROTEIN"/>
    <property type="match status" value="1"/>
</dbReference>
<dbReference type="Gene3D" id="3.40.1090.10">
    <property type="entry name" value="Cytosolic phospholipase A2 catalytic domain"/>
    <property type="match status" value="1"/>
</dbReference>
<dbReference type="SUPFAM" id="SSF52151">
    <property type="entry name" value="FabD/lysophospholipase-like"/>
    <property type="match status" value="1"/>
</dbReference>
<dbReference type="EMBL" id="CP022278">
    <property type="protein sequence ID" value="ASK28159.1"/>
    <property type="molecule type" value="Genomic_DNA"/>
</dbReference>
<dbReference type="GO" id="GO:0046475">
    <property type="term" value="P:glycerophospholipid catabolic process"/>
    <property type="evidence" value="ECO:0007669"/>
    <property type="project" value="TreeGrafter"/>
</dbReference>
<dbReference type="PANTHER" id="PTHR10728:SF40">
    <property type="entry name" value="PATATIN FAMILY PROTEIN"/>
    <property type="match status" value="1"/>
</dbReference>
<dbReference type="Pfam" id="PF01734">
    <property type="entry name" value="Patatin"/>
    <property type="match status" value="1"/>
</dbReference>
<dbReference type="GO" id="GO:0005829">
    <property type="term" value="C:cytosol"/>
    <property type="evidence" value="ECO:0007669"/>
    <property type="project" value="TreeGrafter"/>
</dbReference>
<dbReference type="PANTHER" id="PTHR10728">
    <property type="entry name" value="CYTOSOLIC PHOSPHOLIPASE A2"/>
    <property type="match status" value="1"/>
</dbReference>
<protein>
    <submittedName>
        <fullName evidence="6">Patatin</fullName>
    </submittedName>
</protein>
<evidence type="ECO:0000256" key="3">
    <source>
        <dbReference type="SAM" id="MobiDB-lite"/>
    </source>
</evidence>
<gene>
    <name evidence="6" type="ORF">BG910_10855</name>
</gene>
<sequence length="507" mass="56698">MLKRYAKPLAAAAALLLSACSLVRYQPLEPITKVDLDKGYRLENQQRIWDNKDTLVILMFSGGGTRAAALGYGVLEQLNQHKVRIGGKDRSLLENVDLVVGVSGGSVLAAYYSLHGAQTIPSFYRRFLRQNFQRLVTKQVFSAANLPRLASPEYGRGDLLQEQFETHLFGKATFDDLEKRRKGPFAIISATDMGLGERINFTQEYFDPMCINLGRLRIARAVAASSAVPLVFAPVTVNNNGGHCGYTLPARYRSSSAEGLNRYQNRTRRELLDNIRHYENSRGRPYIHLLDGGLTDNLGLRSLLDVADFSSAGMKEEISRNIRRIVVINVNAQNQITNTIDQSAAIPSLRGVVSAIVDIPIDKYSQDSLRRFRALADQWNAKQQSLPEEKRIALSFISLNLRDLPESELRRKVLNTPTSFYLPPNDVDNLRTAAAELMKHSQEYQKLLQELSARPNAEALFAEAEDIPGETAKSRKSKRSGKTQPVQTAPQADLNPANYRPAWEARQ</sequence>
<feature type="signal peptide" evidence="4">
    <location>
        <begin position="1"/>
        <end position="25"/>
    </location>
</feature>
<feature type="domain" description="PNPLA" evidence="5">
    <location>
        <begin position="58"/>
        <end position="268"/>
    </location>
</feature>
<reference evidence="6 7" key="1">
    <citation type="submission" date="2017-06" db="EMBL/GenBank/DDBJ databases">
        <title>Neisseria chenwenguii sp. nov., isolated from the intestinal contents of Tibetan Plateau Pika in Yushu, Qinghai Province, China.</title>
        <authorList>
            <person name="Zhang G."/>
        </authorList>
    </citation>
    <scope>NUCLEOTIDE SEQUENCE [LARGE SCALE GENOMIC DNA]</scope>
    <source>
        <strain evidence="6 7">10023</strain>
    </source>
</reference>
<evidence type="ECO:0000256" key="2">
    <source>
        <dbReference type="PROSITE-ProRule" id="PRU01161"/>
    </source>
</evidence>